<dbReference type="EMBL" id="CP002085">
    <property type="protein sequence ID" value="ADK86241.1"/>
    <property type="molecule type" value="Genomic_DNA"/>
</dbReference>
<organism evidence="1 2">
    <name type="scientific">Desulfarculus baarsii (strain ATCC 33931 / DSM 2075 / LMG 7858 / VKM B-1802 / 2st14)</name>
    <dbReference type="NCBI Taxonomy" id="644282"/>
    <lineage>
        <taxon>Bacteria</taxon>
        <taxon>Pseudomonadati</taxon>
        <taxon>Thermodesulfobacteriota</taxon>
        <taxon>Desulfarculia</taxon>
        <taxon>Desulfarculales</taxon>
        <taxon>Desulfarculaceae</taxon>
        <taxon>Desulfarculus</taxon>
    </lineage>
</organism>
<dbReference type="AlphaFoldDB" id="E1QKN2"/>
<sequence>MQPGVFEEVLALLRDDRPPTRNRSLARFSGAEGLRLWRMYKLYGALLRQAQAAEELRAHRGPGVLRLELRDRRLAYRRVSDVPPALQPFFIERLGLDRQP</sequence>
<evidence type="ECO:0000313" key="1">
    <source>
        <dbReference type="EMBL" id="ADK86241.1"/>
    </source>
</evidence>
<dbReference type="KEGG" id="dbr:Deba_2888"/>
<reference evidence="1 2" key="1">
    <citation type="journal article" date="2010" name="Stand. Genomic Sci.">
        <title>Complete genome sequence of Desulfarculus baarsii type strain (2st14).</title>
        <authorList>
            <person name="Sun H."/>
            <person name="Spring S."/>
            <person name="Lapidus A."/>
            <person name="Davenport K."/>
            <person name="Del Rio T.G."/>
            <person name="Tice H."/>
            <person name="Nolan M."/>
            <person name="Copeland A."/>
            <person name="Cheng J.F."/>
            <person name="Lucas S."/>
            <person name="Tapia R."/>
            <person name="Goodwin L."/>
            <person name="Pitluck S."/>
            <person name="Ivanova N."/>
            <person name="Pagani I."/>
            <person name="Mavromatis K."/>
            <person name="Ovchinnikova G."/>
            <person name="Pati A."/>
            <person name="Chen A."/>
            <person name="Palaniappan K."/>
            <person name="Hauser L."/>
            <person name="Chang Y.J."/>
            <person name="Jeffries C.D."/>
            <person name="Detter J.C."/>
            <person name="Han C."/>
            <person name="Rohde M."/>
            <person name="Brambilla E."/>
            <person name="Goker M."/>
            <person name="Woyke T."/>
            <person name="Bristow J."/>
            <person name="Eisen J.A."/>
            <person name="Markowitz V."/>
            <person name="Hugenholtz P."/>
            <person name="Kyrpides N.C."/>
            <person name="Klenk H.P."/>
            <person name="Land M."/>
        </authorList>
    </citation>
    <scope>NUCLEOTIDE SEQUENCE [LARGE SCALE GENOMIC DNA]</scope>
    <source>
        <strain evidence="2">ATCC 33931 / DSM 2075 / LMG 7858 / VKM B-1802 / 2st14</strain>
    </source>
</reference>
<proteinExistence type="predicted"/>
<dbReference type="OrthoDB" id="9919930at2"/>
<protein>
    <submittedName>
        <fullName evidence="1">Uncharacterized protein</fullName>
    </submittedName>
</protein>
<dbReference type="Proteomes" id="UP000009047">
    <property type="component" value="Chromosome"/>
</dbReference>
<evidence type="ECO:0000313" key="2">
    <source>
        <dbReference type="Proteomes" id="UP000009047"/>
    </source>
</evidence>
<keyword evidence="2" id="KW-1185">Reference proteome</keyword>
<name>E1QKN2_DESB2</name>
<dbReference type="HOGENOM" id="CLU_2301247_0_0_7"/>
<gene>
    <name evidence="1" type="ordered locus">Deba_2888</name>
</gene>
<accession>E1QKN2</accession>
<dbReference type="RefSeq" id="WP_013259679.1">
    <property type="nucleotide sequence ID" value="NC_014365.1"/>
</dbReference>
<dbReference type="STRING" id="644282.Deba_2888"/>